<keyword evidence="2 4" id="KW-0436">Ligase</keyword>
<dbReference type="PANTHER" id="PTHR43859:SF2">
    <property type="entry name" value="BUTYRATE--COA LIGASE AAE11, PEROXISOMAL"/>
    <property type="match status" value="1"/>
</dbReference>
<evidence type="ECO:0000256" key="1">
    <source>
        <dbReference type="ARBA" id="ARBA00006432"/>
    </source>
</evidence>
<evidence type="ECO:0000313" key="4">
    <source>
        <dbReference type="EMBL" id="KAL0396181.1"/>
    </source>
</evidence>
<dbReference type="Gene3D" id="3.30.300.30">
    <property type="match status" value="1"/>
</dbReference>
<gene>
    <name evidence="4" type="ORF">Scaly_0066500</name>
</gene>
<dbReference type="Gene3D" id="2.30.38.10">
    <property type="entry name" value="Luciferase, Domain 3"/>
    <property type="match status" value="1"/>
</dbReference>
<dbReference type="AlphaFoldDB" id="A0AAW2SX80"/>
<protein>
    <submittedName>
        <fullName evidence="4">Butyrate--CoA ligase AAE11, peroxisomal</fullName>
    </submittedName>
</protein>
<sequence>MAEPWWLDDTVNARLQVAEEVEQIACRGSGETKSKARNPDARANADVKDPKTMESMPRDGKHGEIILRGSSIMKGYLKDEKATAKAFRNDWFFMGDVRVVHPDGYLKIKDRSKDVIITGGEKISSMEVEKALYKQQLVVEVVVVAMPHPK</sequence>
<reference evidence="4" key="2">
    <citation type="journal article" date="2024" name="Plant">
        <title>Genomic evolution and insights into agronomic trait innovations of Sesamum species.</title>
        <authorList>
            <person name="Miao H."/>
            <person name="Wang L."/>
            <person name="Qu L."/>
            <person name="Liu H."/>
            <person name="Sun Y."/>
            <person name="Le M."/>
            <person name="Wang Q."/>
            <person name="Wei S."/>
            <person name="Zheng Y."/>
            <person name="Lin W."/>
            <person name="Duan Y."/>
            <person name="Cao H."/>
            <person name="Xiong S."/>
            <person name="Wang X."/>
            <person name="Wei L."/>
            <person name="Li C."/>
            <person name="Ma Q."/>
            <person name="Ju M."/>
            <person name="Zhao R."/>
            <person name="Li G."/>
            <person name="Mu C."/>
            <person name="Tian Q."/>
            <person name="Mei H."/>
            <person name="Zhang T."/>
            <person name="Gao T."/>
            <person name="Zhang H."/>
        </authorList>
    </citation>
    <scope>NUCLEOTIDE SEQUENCE</scope>
    <source>
        <strain evidence="4">KEN8</strain>
    </source>
</reference>
<comment type="caution">
    <text evidence="4">The sequence shown here is derived from an EMBL/GenBank/DDBJ whole genome shotgun (WGS) entry which is preliminary data.</text>
</comment>
<evidence type="ECO:0000256" key="3">
    <source>
        <dbReference type="SAM" id="MobiDB-lite"/>
    </source>
</evidence>
<accession>A0AAW2SX80</accession>
<reference evidence="4" key="1">
    <citation type="submission" date="2020-06" db="EMBL/GenBank/DDBJ databases">
        <authorList>
            <person name="Li T."/>
            <person name="Hu X."/>
            <person name="Zhang T."/>
            <person name="Song X."/>
            <person name="Zhang H."/>
            <person name="Dai N."/>
            <person name="Sheng W."/>
            <person name="Hou X."/>
            <person name="Wei L."/>
        </authorList>
    </citation>
    <scope>NUCLEOTIDE SEQUENCE</scope>
    <source>
        <strain evidence="4">KEN8</strain>
        <tissue evidence="4">Leaf</tissue>
    </source>
</reference>
<feature type="compositionally biased region" description="Basic and acidic residues" evidence="3">
    <location>
        <begin position="30"/>
        <end position="62"/>
    </location>
</feature>
<dbReference type="GO" id="GO:0016874">
    <property type="term" value="F:ligase activity"/>
    <property type="evidence" value="ECO:0007669"/>
    <property type="project" value="UniProtKB-KW"/>
</dbReference>
<dbReference type="SUPFAM" id="SSF56801">
    <property type="entry name" value="Acetyl-CoA synthetase-like"/>
    <property type="match status" value="1"/>
</dbReference>
<dbReference type="InterPro" id="IPR045851">
    <property type="entry name" value="AMP-bd_C_sf"/>
</dbReference>
<proteinExistence type="inferred from homology"/>
<name>A0AAW2SX80_9LAMI</name>
<evidence type="ECO:0000256" key="2">
    <source>
        <dbReference type="ARBA" id="ARBA00022598"/>
    </source>
</evidence>
<organism evidence="4">
    <name type="scientific">Sesamum calycinum</name>
    <dbReference type="NCBI Taxonomy" id="2727403"/>
    <lineage>
        <taxon>Eukaryota</taxon>
        <taxon>Viridiplantae</taxon>
        <taxon>Streptophyta</taxon>
        <taxon>Embryophyta</taxon>
        <taxon>Tracheophyta</taxon>
        <taxon>Spermatophyta</taxon>
        <taxon>Magnoliopsida</taxon>
        <taxon>eudicotyledons</taxon>
        <taxon>Gunneridae</taxon>
        <taxon>Pentapetalae</taxon>
        <taxon>asterids</taxon>
        <taxon>lamiids</taxon>
        <taxon>Lamiales</taxon>
        <taxon>Pedaliaceae</taxon>
        <taxon>Sesamum</taxon>
    </lineage>
</organism>
<dbReference type="EMBL" id="JACGWM010000001">
    <property type="protein sequence ID" value="KAL0396181.1"/>
    <property type="molecule type" value="Genomic_DNA"/>
</dbReference>
<dbReference type="PANTHER" id="PTHR43859">
    <property type="entry name" value="ACYL-ACTIVATING ENZYME"/>
    <property type="match status" value="1"/>
</dbReference>
<feature type="region of interest" description="Disordered" evidence="3">
    <location>
        <begin position="27"/>
        <end position="62"/>
    </location>
</feature>
<comment type="similarity">
    <text evidence="1">Belongs to the ATP-dependent AMP-binding enzyme family.</text>
</comment>